<dbReference type="CDD" id="cd06911">
    <property type="entry name" value="VirB9_CagX_TrbG"/>
    <property type="match status" value="1"/>
</dbReference>
<comment type="similarity">
    <text evidence="1">Belongs to the TrbG/VirB9 family.</text>
</comment>
<dbReference type="InterPro" id="IPR014142">
    <property type="entry name" value="TrbG_Ti"/>
</dbReference>
<name>A0A5S9DZK3_ECOLX</name>
<dbReference type="Gene3D" id="2.60.40.2500">
    <property type="match status" value="1"/>
</dbReference>
<sequence length="206" mass="22926">MSLCSQERTSTIFDVGDPRVTVSPSITGSGAAQQLHLIIKPLDVGLDTSLVVTTDRRTYRMRVKTSRTKFMPYVSFTYPEDAQAKWDAIRTREAKQLRDNTIPQTGEYLGNLDFNYKISGSAGWKPVRVYNDGVKTIIQFPKTISSGETPILLVVRKEGGLFSKDETQQVNLRTQGDRTIVDGLFDKAYLVIGVGSSQEKVTITRG</sequence>
<protein>
    <submittedName>
        <fullName evidence="3">Conjugative transfer protein TrbG</fullName>
    </submittedName>
</protein>
<reference evidence="3" key="1">
    <citation type="submission" date="2018-03" db="EMBL/GenBank/DDBJ databases">
        <authorList>
            <person name="Feng Y."/>
        </authorList>
    </citation>
    <scope>NUCLEOTIDE SEQUENCE</scope>
    <source>
        <strain evidence="3">GDZJ002</strain>
        <plasmid evidence="3">pGDZJ002-1</plasmid>
    </source>
</reference>
<proteinExistence type="inferred from homology"/>
<dbReference type="InterPro" id="IPR038161">
    <property type="entry name" value="VirB9/CagX/TrbG_C_sf"/>
</dbReference>
<organism evidence="3">
    <name type="scientific">Escherichia coli</name>
    <dbReference type="NCBI Taxonomy" id="562"/>
    <lineage>
        <taxon>Bacteria</taxon>
        <taxon>Pseudomonadati</taxon>
        <taxon>Pseudomonadota</taxon>
        <taxon>Gammaproteobacteria</taxon>
        <taxon>Enterobacterales</taxon>
        <taxon>Enterobacteriaceae</taxon>
        <taxon>Escherichia</taxon>
    </lineage>
</organism>
<evidence type="ECO:0000256" key="1">
    <source>
        <dbReference type="ARBA" id="ARBA00006135"/>
    </source>
</evidence>
<dbReference type="NCBIfam" id="TIGR02775">
    <property type="entry name" value="TrbG_Ti"/>
    <property type="match status" value="1"/>
</dbReference>
<dbReference type="AlphaFoldDB" id="A0A5S9DZK3"/>
<keyword evidence="3" id="KW-0614">Plasmid</keyword>
<evidence type="ECO:0000256" key="2">
    <source>
        <dbReference type="ARBA" id="ARBA00022729"/>
    </source>
</evidence>
<dbReference type="Pfam" id="PF03524">
    <property type="entry name" value="CagX"/>
    <property type="match status" value="1"/>
</dbReference>
<accession>A0A5S9DZK3</accession>
<dbReference type="InterPro" id="IPR010258">
    <property type="entry name" value="Conjugal_tfr_TrbG/VirB9/CagX"/>
</dbReference>
<dbReference type="EMBL" id="MH043623">
    <property type="protein sequence ID" value="AWM63259.1"/>
    <property type="molecule type" value="Genomic_DNA"/>
</dbReference>
<dbReference type="InterPro" id="IPR033645">
    <property type="entry name" value="VirB9/CagX/TrbG_C"/>
</dbReference>
<geneLocation type="plasmid" evidence="3">
    <name>pGDZJ002-1</name>
</geneLocation>
<evidence type="ECO:0000313" key="3">
    <source>
        <dbReference type="EMBL" id="AWM63259.1"/>
    </source>
</evidence>
<keyword evidence="2" id="KW-0732">Signal</keyword>